<accession>A0A2K3M904</accession>
<feature type="compositionally biased region" description="Low complexity" evidence="1">
    <location>
        <begin position="117"/>
        <end position="127"/>
    </location>
</feature>
<dbReference type="EMBL" id="ASHM01053434">
    <property type="protein sequence ID" value="PNX87267.1"/>
    <property type="molecule type" value="Genomic_DNA"/>
</dbReference>
<dbReference type="PANTHER" id="PTHR47481:SF42">
    <property type="entry name" value="RHO GTPASE-ACTIVATING PROTEIN GACK-LIKE"/>
    <property type="match status" value="1"/>
</dbReference>
<evidence type="ECO:0000313" key="3">
    <source>
        <dbReference type="Proteomes" id="UP000236291"/>
    </source>
</evidence>
<reference evidence="2 3" key="2">
    <citation type="journal article" date="2017" name="Front. Plant Sci.">
        <title>Gene Classification and Mining of Molecular Markers Useful in Red Clover (Trifolium pratense) Breeding.</title>
        <authorList>
            <person name="Istvanek J."/>
            <person name="Dluhosova J."/>
            <person name="Dluhos P."/>
            <person name="Patkova L."/>
            <person name="Nedelnik J."/>
            <person name="Repkova J."/>
        </authorList>
    </citation>
    <scope>NUCLEOTIDE SEQUENCE [LARGE SCALE GENOMIC DNA]</scope>
    <source>
        <strain evidence="3">cv. Tatra</strain>
        <tissue evidence="2">Young leaves</tissue>
    </source>
</reference>
<organism evidence="2 3">
    <name type="scientific">Trifolium pratense</name>
    <name type="common">Red clover</name>
    <dbReference type="NCBI Taxonomy" id="57577"/>
    <lineage>
        <taxon>Eukaryota</taxon>
        <taxon>Viridiplantae</taxon>
        <taxon>Streptophyta</taxon>
        <taxon>Embryophyta</taxon>
        <taxon>Tracheophyta</taxon>
        <taxon>Spermatophyta</taxon>
        <taxon>Magnoliopsida</taxon>
        <taxon>eudicotyledons</taxon>
        <taxon>Gunneridae</taxon>
        <taxon>Pentapetalae</taxon>
        <taxon>rosids</taxon>
        <taxon>fabids</taxon>
        <taxon>Fabales</taxon>
        <taxon>Fabaceae</taxon>
        <taxon>Papilionoideae</taxon>
        <taxon>50 kb inversion clade</taxon>
        <taxon>NPAAA clade</taxon>
        <taxon>Hologalegina</taxon>
        <taxon>IRL clade</taxon>
        <taxon>Trifolieae</taxon>
        <taxon>Trifolium</taxon>
    </lineage>
</organism>
<evidence type="ECO:0000256" key="1">
    <source>
        <dbReference type="SAM" id="MobiDB-lite"/>
    </source>
</evidence>
<sequence>MIPIYGTVSTRSFCSGYNKHSRAVLLEHQFTNTNLEDFPSTKAYCNRLKLLSGQLANVDSPVNNTCLVLKMLSGLTDTCAGFVTTTSSQEALLVKSQDDNSSSSTSSTVNPARAPSNNNNNSCGNNNRGRDRGYKGRNSGRGGRGNNGGSGWQPSGGGGRGQSFYWQQQQQAPWQWPQYPT</sequence>
<proteinExistence type="predicted"/>
<dbReference type="PANTHER" id="PTHR47481">
    <property type="match status" value="1"/>
</dbReference>
<comment type="caution">
    <text evidence="2">The sequence shown here is derived from an EMBL/GenBank/DDBJ whole genome shotgun (WGS) entry which is preliminary data.</text>
</comment>
<dbReference type="Proteomes" id="UP000236291">
    <property type="component" value="Unassembled WGS sequence"/>
</dbReference>
<feature type="compositionally biased region" description="Low complexity" evidence="1">
    <location>
        <begin position="162"/>
        <end position="181"/>
    </location>
</feature>
<feature type="compositionally biased region" description="Gly residues" evidence="1">
    <location>
        <begin position="139"/>
        <end position="161"/>
    </location>
</feature>
<evidence type="ECO:0000313" key="2">
    <source>
        <dbReference type="EMBL" id="PNX87267.1"/>
    </source>
</evidence>
<dbReference type="GO" id="GO:0016740">
    <property type="term" value="F:transferase activity"/>
    <property type="evidence" value="ECO:0007669"/>
    <property type="project" value="UniProtKB-KW"/>
</dbReference>
<name>A0A2K3M904_TRIPR</name>
<protein>
    <submittedName>
        <fullName evidence="2">Polynucleotidyl transferase</fullName>
    </submittedName>
</protein>
<reference evidence="2 3" key="1">
    <citation type="journal article" date="2014" name="Am. J. Bot.">
        <title>Genome assembly and annotation for red clover (Trifolium pratense; Fabaceae).</title>
        <authorList>
            <person name="Istvanek J."/>
            <person name="Jaros M."/>
            <person name="Krenek A."/>
            <person name="Repkova J."/>
        </authorList>
    </citation>
    <scope>NUCLEOTIDE SEQUENCE [LARGE SCALE GENOMIC DNA]</scope>
    <source>
        <strain evidence="3">cv. Tatra</strain>
        <tissue evidence="2">Young leaves</tissue>
    </source>
</reference>
<dbReference type="AlphaFoldDB" id="A0A2K3M904"/>
<feature type="region of interest" description="Disordered" evidence="1">
    <location>
        <begin position="94"/>
        <end position="181"/>
    </location>
</feature>
<gene>
    <name evidence="2" type="ORF">L195_g043354</name>
</gene>
<keyword evidence="2" id="KW-0808">Transferase</keyword>